<evidence type="ECO:0000313" key="3">
    <source>
        <dbReference type="Proteomes" id="UP000189004"/>
    </source>
</evidence>
<dbReference type="InterPro" id="IPR047114">
    <property type="entry name" value="YciF"/>
</dbReference>
<organism evidence="2 3">
    <name type="scientific">Nocardiopsis sinuspersici</name>
    <dbReference type="NCBI Taxonomy" id="501010"/>
    <lineage>
        <taxon>Bacteria</taxon>
        <taxon>Bacillati</taxon>
        <taxon>Actinomycetota</taxon>
        <taxon>Actinomycetes</taxon>
        <taxon>Streptosporangiales</taxon>
        <taxon>Nocardiopsidaceae</taxon>
        <taxon>Nocardiopsis</taxon>
    </lineage>
</organism>
<reference evidence="3" key="2">
    <citation type="submission" date="2016-08" db="EMBL/GenBank/DDBJ databases">
        <authorList>
            <person name="Tokovenko B."/>
            <person name="Kalinowski J."/>
        </authorList>
    </citation>
    <scope>NUCLEOTIDE SEQUENCE [LARGE SCALE GENOMIC DNA]</scope>
    <source>
        <strain evidence="3">UTMC102</strain>
    </source>
</reference>
<dbReference type="InterPro" id="IPR009078">
    <property type="entry name" value="Ferritin-like_SF"/>
</dbReference>
<evidence type="ECO:0000313" key="4">
    <source>
        <dbReference type="Proteomes" id="UP000584931"/>
    </source>
</evidence>
<keyword evidence="3" id="KW-1185">Reference proteome</keyword>
<dbReference type="PANTHER" id="PTHR30565">
    <property type="entry name" value="PROTEIN YCIF"/>
    <property type="match status" value="1"/>
</dbReference>
<dbReference type="InterPro" id="IPR012347">
    <property type="entry name" value="Ferritin-like"/>
</dbReference>
<accession>A0A1V3C335</accession>
<dbReference type="OrthoDB" id="9797741at2"/>
<name>A0A1V3C335_9ACTN</name>
<reference evidence="1 4" key="3">
    <citation type="submission" date="2020-07" db="EMBL/GenBank/DDBJ databases">
        <title>Sequencing the genomes of 1000 actinobacteria strains.</title>
        <authorList>
            <person name="Klenk H.-P."/>
        </authorList>
    </citation>
    <scope>NUCLEOTIDE SEQUENCE [LARGE SCALE GENOMIC DNA]</scope>
    <source>
        <strain evidence="1 4">DSM 45278</strain>
    </source>
</reference>
<evidence type="ECO:0000313" key="1">
    <source>
        <dbReference type="EMBL" id="NYH51514.1"/>
    </source>
</evidence>
<protein>
    <submittedName>
        <fullName evidence="1">Ferritin-like metal-binding protein YciE</fullName>
    </submittedName>
</protein>
<dbReference type="EMBL" id="JACCHL010000001">
    <property type="protein sequence ID" value="NYH51514.1"/>
    <property type="molecule type" value="Genomic_DNA"/>
</dbReference>
<dbReference type="RefSeq" id="WP_077691569.1">
    <property type="nucleotide sequence ID" value="NZ_JACCHL010000001.1"/>
</dbReference>
<gene>
    <name evidence="1" type="ORF">HNR06_001103</name>
    <name evidence="2" type="ORF">NOSIN_16135</name>
</gene>
<dbReference type="PANTHER" id="PTHR30565:SF9">
    <property type="entry name" value="PROTEIN YCIF"/>
    <property type="match status" value="1"/>
</dbReference>
<accession>A0A7Z0BJL6</accession>
<dbReference type="Gene3D" id="1.20.1260.10">
    <property type="match status" value="1"/>
</dbReference>
<dbReference type="AlphaFoldDB" id="A0A1V3C335"/>
<dbReference type="Proteomes" id="UP000584931">
    <property type="component" value="Unassembled WGS sequence"/>
</dbReference>
<sequence length="161" mass="17747">MDAREQLVSWLNDAYSMEKSLEETLERHAKDAEGEPEVHARITRHIDETRSQAETVKGCVESLGGKVSKAKSALSEMMGAAQGMANKPASDTMVKNAISDYAAEHFEIASYRALIEAARALGEEQIALKLTSILHQEEDMARFLEEKLPEAVRGTLSASQR</sequence>
<proteinExistence type="predicted"/>
<dbReference type="EMBL" id="MCOK01000001">
    <property type="protein sequence ID" value="OOC55145.1"/>
    <property type="molecule type" value="Genomic_DNA"/>
</dbReference>
<comment type="caution">
    <text evidence="2">The sequence shown here is derived from an EMBL/GenBank/DDBJ whole genome shotgun (WGS) entry which is preliminary data.</text>
</comment>
<dbReference type="Pfam" id="PF05974">
    <property type="entry name" value="DUF892"/>
    <property type="match status" value="1"/>
</dbReference>
<dbReference type="InterPro" id="IPR010287">
    <property type="entry name" value="DUF892_YciF-like"/>
</dbReference>
<dbReference type="SUPFAM" id="SSF47240">
    <property type="entry name" value="Ferritin-like"/>
    <property type="match status" value="1"/>
</dbReference>
<reference evidence="2" key="1">
    <citation type="submission" date="2016-08" db="EMBL/GenBank/DDBJ databases">
        <authorList>
            <person name="Seilhamer J.J."/>
        </authorList>
    </citation>
    <scope>NUCLEOTIDE SEQUENCE [LARGE SCALE GENOMIC DNA]</scope>
    <source>
        <strain evidence="2">UTMC102</strain>
    </source>
</reference>
<evidence type="ECO:0000313" key="2">
    <source>
        <dbReference type="EMBL" id="OOC55145.1"/>
    </source>
</evidence>
<dbReference type="Proteomes" id="UP000189004">
    <property type="component" value="Unassembled WGS sequence"/>
</dbReference>
<dbReference type="STRING" id="501010.NOSIN_16135"/>